<sequence length="139" mass="15472">MTFLLDVPGPPSAAGDLSRAGREHGRLDQRHREWWTDERDAELVALVQGGLVVEESAERAGRTVGAIKTQCVKLLPPDLVISQTTSVERLRELLDFPGYDWRESLRERARRAPVELIDGDPGLSGGLVCRAPRRADHVR</sequence>
<comment type="caution">
    <text evidence="2">The sequence shown here is derived from an EMBL/GenBank/DDBJ whole genome shotgun (WGS) entry which is preliminary data.</text>
</comment>
<organism evidence="2 3">
    <name type="scientific">Nocardia colli</name>
    <dbReference type="NCBI Taxonomy" id="2545717"/>
    <lineage>
        <taxon>Bacteria</taxon>
        <taxon>Bacillati</taxon>
        <taxon>Actinomycetota</taxon>
        <taxon>Actinomycetes</taxon>
        <taxon>Mycobacteriales</taxon>
        <taxon>Nocardiaceae</taxon>
        <taxon>Nocardia</taxon>
    </lineage>
</organism>
<dbReference type="EMBL" id="VXLC01000067">
    <property type="protein sequence ID" value="KAA8877174.1"/>
    <property type="molecule type" value="Genomic_DNA"/>
</dbReference>
<evidence type="ECO:0000256" key="1">
    <source>
        <dbReference type="SAM" id="MobiDB-lite"/>
    </source>
</evidence>
<evidence type="ECO:0000313" key="3">
    <source>
        <dbReference type="Proteomes" id="UP000323876"/>
    </source>
</evidence>
<feature type="non-terminal residue" evidence="2">
    <location>
        <position position="139"/>
    </location>
</feature>
<reference evidence="2 3" key="1">
    <citation type="submission" date="2019-09" db="EMBL/GenBank/DDBJ databases">
        <authorList>
            <person name="Wang X."/>
        </authorList>
    </citation>
    <scope>NUCLEOTIDE SEQUENCE [LARGE SCALE GENOMIC DNA]</scope>
    <source>
        <strain evidence="2 3">CICC 11023</strain>
    </source>
</reference>
<evidence type="ECO:0000313" key="2">
    <source>
        <dbReference type="EMBL" id="KAA8877174.1"/>
    </source>
</evidence>
<accession>A0A5N0DMA8</accession>
<protein>
    <submittedName>
        <fullName evidence="2">Uncharacterized protein</fullName>
    </submittedName>
</protein>
<dbReference type="Proteomes" id="UP000323876">
    <property type="component" value="Unassembled WGS sequence"/>
</dbReference>
<proteinExistence type="predicted"/>
<dbReference type="AlphaFoldDB" id="A0A5N0DMA8"/>
<name>A0A5N0DMA8_9NOCA</name>
<feature type="region of interest" description="Disordered" evidence="1">
    <location>
        <begin position="1"/>
        <end position="24"/>
    </location>
</feature>
<keyword evidence="3" id="KW-1185">Reference proteome</keyword>
<gene>
    <name evidence="2" type="ORF">F3087_45705</name>
</gene>